<gene>
    <name evidence="1" type="ORF">I79_010132</name>
</gene>
<evidence type="ECO:0000313" key="1">
    <source>
        <dbReference type="EMBL" id="EGV98934.1"/>
    </source>
</evidence>
<sequence length="60" mass="6475">MPSLLSSLSLHVLVPSFPSPALPIPSLHVLSLSTCPTYPHSPWSCWVGLIHPQSSLTLFP</sequence>
<protein>
    <submittedName>
        <fullName evidence="1">Uncharacterized protein</fullName>
    </submittedName>
</protein>
<organism evidence="1 2">
    <name type="scientific">Cricetulus griseus</name>
    <name type="common">Chinese hamster</name>
    <name type="synonym">Cricetulus barabensis griseus</name>
    <dbReference type="NCBI Taxonomy" id="10029"/>
    <lineage>
        <taxon>Eukaryota</taxon>
        <taxon>Metazoa</taxon>
        <taxon>Chordata</taxon>
        <taxon>Craniata</taxon>
        <taxon>Vertebrata</taxon>
        <taxon>Euteleostomi</taxon>
        <taxon>Mammalia</taxon>
        <taxon>Eutheria</taxon>
        <taxon>Euarchontoglires</taxon>
        <taxon>Glires</taxon>
        <taxon>Rodentia</taxon>
        <taxon>Myomorpha</taxon>
        <taxon>Muroidea</taxon>
        <taxon>Cricetidae</taxon>
        <taxon>Cricetinae</taxon>
        <taxon>Cricetulus</taxon>
    </lineage>
</organism>
<dbReference type="EMBL" id="JH000381">
    <property type="protein sequence ID" value="EGV98934.1"/>
    <property type="molecule type" value="Genomic_DNA"/>
</dbReference>
<dbReference type="AlphaFoldDB" id="G3HHM8"/>
<proteinExistence type="predicted"/>
<dbReference type="InParanoid" id="G3HHM8"/>
<evidence type="ECO:0000313" key="2">
    <source>
        <dbReference type="Proteomes" id="UP000001075"/>
    </source>
</evidence>
<dbReference type="Proteomes" id="UP000001075">
    <property type="component" value="Unassembled WGS sequence"/>
</dbReference>
<accession>G3HHM8</accession>
<reference evidence="2" key="1">
    <citation type="journal article" date="2011" name="Nat. Biotechnol.">
        <title>The genomic sequence of the Chinese hamster ovary (CHO)-K1 cell line.</title>
        <authorList>
            <person name="Xu X."/>
            <person name="Nagarajan H."/>
            <person name="Lewis N.E."/>
            <person name="Pan S."/>
            <person name="Cai Z."/>
            <person name="Liu X."/>
            <person name="Chen W."/>
            <person name="Xie M."/>
            <person name="Wang W."/>
            <person name="Hammond S."/>
            <person name="Andersen M.R."/>
            <person name="Neff N."/>
            <person name="Passarelli B."/>
            <person name="Koh W."/>
            <person name="Fan H.C."/>
            <person name="Wang J."/>
            <person name="Gui Y."/>
            <person name="Lee K.H."/>
            <person name="Betenbaugh M.J."/>
            <person name="Quake S.R."/>
            <person name="Famili I."/>
            <person name="Palsson B.O."/>
            <person name="Wang J."/>
        </authorList>
    </citation>
    <scope>NUCLEOTIDE SEQUENCE [LARGE SCALE GENOMIC DNA]</scope>
    <source>
        <strain evidence="2">CHO K1 cell line</strain>
    </source>
</reference>
<name>G3HHM8_CRIGR</name>